<dbReference type="OrthoDB" id="10017160at2759"/>
<evidence type="ECO:0000313" key="1">
    <source>
        <dbReference type="EMBL" id="CAG7833192.1"/>
    </source>
</evidence>
<evidence type="ECO:0000313" key="2">
    <source>
        <dbReference type="Proteomes" id="UP000708208"/>
    </source>
</evidence>
<reference evidence="1" key="1">
    <citation type="submission" date="2021-06" db="EMBL/GenBank/DDBJ databases">
        <authorList>
            <person name="Hodson N. C."/>
            <person name="Mongue J. A."/>
            <person name="Jaron S. K."/>
        </authorList>
    </citation>
    <scope>NUCLEOTIDE SEQUENCE</scope>
</reference>
<dbReference type="AlphaFoldDB" id="A0A8J2LCW1"/>
<dbReference type="Proteomes" id="UP000708208">
    <property type="component" value="Unassembled WGS sequence"/>
</dbReference>
<accession>A0A8J2LCW1</accession>
<feature type="non-terminal residue" evidence="1">
    <location>
        <position position="289"/>
    </location>
</feature>
<gene>
    <name evidence="1" type="ORF">AFUS01_LOCUS42835</name>
</gene>
<proteinExistence type="predicted"/>
<dbReference type="EMBL" id="CAJVCH010568958">
    <property type="protein sequence ID" value="CAG7833192.1"/>
    <property type="molecule type" value="Genomic_DNA"/>
</dbReference>
<protein>
    <submittedName>
        <fullName evidence="1">Uncharacterized protein</fullName>
    </submittedName>
</protein>
<comment type="caution">
    <text evidence="1">The sequence shown here is derived from an EMBL/GenBank/DDBJ whole genome shotgun (WGS) entry which is preliminary data.</text>
</comment>
<keyword evidence="2" id="KW-1185">Reference proteome</keyword>
<sequence>ANRVTSEANPWTRSDVARRRQISQALVNTIIKNYTDAKKREKTRVHRLTEAHKQNRKTNFRKLYKQHFRGHRSECAVELDVSVIDKVMAVSAMTGRDVLPLIEVPDNAKIITAYYVDNVLKHINEDGGAKLYGEIALKVFLRHDSAISRTTRYRKPYAGELNTKTSITFIANADIPVKSPNAISMDIFGFGHLKQALWKTKVSIPNWLWKRIREEWNNVTPEKCSDTLDFVIKCFIISDTNNFCISIVEPHLEGKLFTSHHPFHEYELDIEGLVGAITAVSKVKESWES</sequence>
<organism evidence="1 2">
    <name type="scientific">Allacma fusca</name>
    <dbReference type="NCBI Taxonomy" id="39272"/>
    <lineage>
        <taxon>Eukaryota</taxon>
        <taxon>Metazoa</taxon>
        <taxon>Ecdysozoa</taxon>
        <taxon>Arthropoda</taxon>
        <taxon>Hexapoda</taxon>
        <taxon>Collembola</taxon>
        <taxon>Symphypleona</taxon>
        <taxon>Sminthuridae</taxon>
        <taxon>Allacma</taxon>
    </lineage>
</organism>
<name>A0A8J2LCW1_9HEXA</name>